<evidence type="ECO:0008006" key="4">
    <source>
        <dbReference type="Google" id="ProtNLM"/>
    </source>
</evidence>
<dbReference type="Proteomes" id="UP000291116">
    <property type="component" value="Unassembled WGS sequence"/>
</dbReference>
<dbReference type="SUPFAM" id="SSF75471">
    <property type="entry name" value="YhbY-like"/>
    <property type="match status" value="1"/>
</dbReference>
<gene>
    <name evidence="2" type="ORF">PSNMU_V1.4_AUG-EV-PASAV3_0052000</name>
</gene>
<dbReference type="AlphaFoldDB" id="A0A448Z8R5"/>
<protein>
    <recommendedName>
        <fullName evidence="4">CRM domain-containing protein</fullName>
    </recommendedName>
</protein>
<dbReference type="EMBL" id="CAACVS010000166">
    <property type="protein sequence ID" value="VEU38380.1"/>
    <property type="molecule type" value="Genomic_DNA"/>
</dbReference>
<evidence type="ECO:0000256" key="1">
    <source>
        <dbReference type="SAM" id="MobiDB-lite"/>
    </source>
</evidence>
<name>A0A448Z8R5_9STRA</name>
<keyword evidence="3" id="KW-1185">Reference proteome</keyword>
<reference evidence="2 3" key="1">
    <citation type="submission" date="2019-01" db="EMBL/GenBank/DDBJ databases">
        <authorList>
            <person name="Ferrante I. M."/>
        </authorList>
    </citation>
    <scope>NUCLEOTIDE SEQUENCE [LARGE SCALE GENOMIC DNA]</scope>
    <source>
        <strain evidence="2 3">B856</strain>
    </source>
</reference>
<evidence type="ECO:0000313" key="3">
    <source>
        <dbReference type="Proteomes" id="UP000291116"/>
    </source>
</evidence>
<proteinExistence type="predicted"/>
<evidence type="ECO:0000313" key="2">
    <source>
        <dbReference type="EMBL" id="VEU38380.1"/>
    </source>
</evidence>
<accession>A0A448Z8R5</accession>
<organism evidence="2 3">
    <name type="scientific">Pseudo-nitzschia multistriata</name>
    <dbReference type="NCBI Taxonomy" id="183589"/>
    <lineage>
        <taxon>Eukaryota</taxon>
        <taxon>Sar</taxon>
        <taxon>Stramenopiles</taxon>
        <taxon>Ochrophyta</taxon>
        <taxon>Bacillariophyta</taxon>
        <taxon>Bacillariophyceae</taxon>
        <taxon>Bacillariophycidae</taxon>
        <taxon>Bacillariales</taxon>
        <taxon>Bacillariaceae</taxon>
        <taxon>Pseudo-nitzschia</taxon>
    </lineage>
</organism>
<feature type="region of interest" description="Disordered" evidence="1">
    <location>
        <begin position="105"/>
        <end position="128"/>
    </location>
</feature>
<dbReference type="OrthoDB" id="42361at2759"/>
<feature type="compositionally biased region" description="Acidic residues" evidence="1">
    <location>
        <begin position="116"/>
        <end position="128"/>
    </location>
</feature>
<sequence>MASAAPAESDIPDSVMEEVWRYVKKPLISVGGKGATNKHGNSLRQLLNDHTAVKVKVNTKSFGTLENAYESLRDLAIESGASQDIELIQMREKDRIIMFGLPGTLENVKDGSFPPQEEEDDDGEDDVM</sequence>
<dbReference type="InterPro" id="IPR035920">
    <property type="entry name" value="YhbY-like_sf"/>
</dbReference>